<protein>
    <recommendedName>
        <fullName evidence="8">Gustatory receptor</fullName>
    </recommendedName>
</protein>
<keyword evidence="7 8" id="KW-0807">Transducer</keyword>
<keyword evidence="2 8" id="KW-1003">Cell membrane</keyword>
<comment type="subcellular location">
    <subcellularLocation>
        <location evidence="1 8">Cell membrane</location>
        <topology evidence="1 8">Multi-pass membrane protein</topology>
    </subcellularLocation>
</comment>
<reference evidence="9" key="1">
    <citation type="submission" date="2020-08" db="EMBL/GenBank/DDBJ databases">
        <title>Genome sequencing and assembly of the red palm weevil Rhynchophorus ferrugineus.</title>
        <authorList>
            <person name="Dias G.B."/>
            <person name="Bergman C.M."/>
            <person name="Manee M."/>
        </authorList>
    </citation>
    <scope>NUCLEOTIDE SEQUENCE</scope>
    <source>
        <strain evidence="9">AA-2017</strain>
        <tissue evidence="9">Whole larva</tissue>
    </source>
</reference>
<organism evidence="9 10">
    <name type="scientific">Rhynchophorus ferrugineus</name>
    <name type="common">Red palm weevil</name>
    <name type="synonym">Curculio ferrugineus</name>
    <dbReference type="NCBI Taxonomy" id="354439"/>
    <lineage>
        <taxon>Eukaryota</taxon>
        <taxon>Metazoa</taxon>
        <taxon>Ecdysozoa</taxon>
        <taxon>Arthropoda</taxon>
        <taxon>Hexapoda</taxon>
        <taxon>Insecta</taxon>
        <taxon>Pterygota</taxon>
        <taxon>Neoptera</taxon>
        <taxon>Endopterygota</taxon>
        <taxon>Coleoptera</taxon>
        <taxon>Polyphaga</taxon>
        <taxon>Cucujiformia</taxon>
        <taxon>Curculionidae</taxon>
        <taxon>Dryophthorinae</taxon>
        <taxon>Rhynchophorus</taxon>
    </lineage>
</organism>
<accession>A0A834MGA4</accession>
<feature type="transmembrane region" description="Helical" evidence="8">
    <location>
        <begin position="284"/>
        <end position="306"/>
    </location>
</feature>
<name>A0A834MGA4_RHYFE</name>
<comment type="caution">
    <text evidence="8">Lacks conserved residue(s) required for the propagation of feature annotation.</text>
</comment>
<evidence type="ECO:0000313" key="10">
    <source>
        <dbReference type="Proteomes" id="UP000625711"/>
    </source>
</evidence>
<keyword evidence="4 8" id="KW-1133">Transmembrane helix</keyword>
<feature type="transmembrane region" description="Helical" evidence="8">
    <location>
        <begin position="84"/>
        <end position="102"/>
    </location>
</feature>
<evidence type="ECO:0000256" key="2">
    <source>
        <dbReference type="ARBA" id="ARBA00022475"/>
    </source>
</evidence>
<dbReference type="GO" id="GO:0050909">
    <property type="term" value="P:sensory perception of taste"/>
    <property type="evidence" value="ECO:0007669"/>
    <property type="project" value="InterPro"/>
</dbReference>
<evidence type="ECO:0000313" key="9">
    <source>
        <dbReference type="EMBL" id="KAF7278850.1"/>
    </source>
</evidence>
<dbReference type="PANTHER" id="PTHR21143:SF104">
    <property type="entry name" value="GUSTATORY RECEPTOR 8A-RELATED"/>
    <property type="match status" value="1"/>
</dbReference>
<keyword evidence="10" id="KW-1185">Reference proteome</keyword>
<feature type="transmembrane region" description="Helical" evidence="8">
    <location>
        <begin position="158"/>
        <end position="184"/>
    </location>
</feature>
<dbReference type="GO" id="GO:0008049">
    <property type="term" value="P:male courtship behavior"/>
    <property type="evidence" value="ECO:0007669"/>
    <property type="project" value="TreeGrafter"/>
</dbReference>
<comment type="similarity">
    <text evidence="8">Belongs to the insect chemoreceptor superfamily. Gustatory receptor (GR) family.</text>
</comment>
<dbReference type="GO" id="GO:0043025">
    <property type="term" value="C:neuronal cell body"/>
    <property type="evidence" value="ECO:0007669"/>
    <property type="project" value="TreeGrafter"/>
</dbReference>
<dbReference type="GO" id="GO:0005886">
    <property type="term" value="C:plasma membrane"/>
    <property type="evidence" value="ECO:0007669"/>
    <property type="project" value="UniProtKB-SubCell"/>
</dbReference>
<dbReference type="InterPro" id="IPR013604">
    <property type="entry name" value="7TM_chemorcpt"/>
</dbReference>
<dbReference type="OrthoDB" id="6478931at2759"/>
<dbReference type="AlphaFoldDB" id="A0A834MGA4"/>
<feature type="transmembrane region" description="Helical" evidence="8">
    <location>
        <begin position="247"/>
        <end position="272"/>
    </location>
</feature>
<dbReference type="GO" id="GO:0007165">
    <property type="term" value="P:signal transduction"/>
    <property type="evidence" value="ECO:0007669"/>
    <property type="project" value="UniProtKB-KW"/>
</dbReference>
<evidence type="ECO:0000256" key="6">
    <source>
        <dbReference type="ARBA" id="ARBA00023170"/>
    </source>
</evidence>
<keyword evidence="3 8" id="KW-0812">Transmembrane</keyword>
<dbReference type="GO" id="GO:0030425">
    <property type="term" value="C:dendrite"/>
    <property type="evidence" value="ECO:0007669"/>
    <property type="project" value="TreeGrafter"/>
</dbReference>
<dbReference type="Proteomes" id="UP000625711">
    <property type="component" value="Unassembled WGS sequence"/>
</dbReference>
<feature type="transmembrane region" description="Helical" evidence="8">
    <location>
        <begin position="132"/>
        <end position="152"/>
    </location>
</feature>
<comment type="function">
    <text evidence="8">Gustatory receptor which mediates acceptance or avoidance behavior, depending on its substrates.</text>
</comment>
<proteinExistence type="inferred from homology"/>
<dbReference type="GO" id="GO:0030424">
    <property type="term" value="C:axon"/>
    <property type="evidence" value="ECO:0007669"/>
    <property type="project" value="TreeGrafter"/>
</dbReference>
<comment type="caution">
    <text evidence="9">The sequence shown here is derived from an EMBL/GenBank/DDBJ whole genome shotgun (WGS) entry which is preliminary data.</text>
</comment>
<evidence type="ECO:0000256" key="5">
    <source>
        <dbReference type="ARBA" id="ARBA00023136"/>
    </source>
</evidence>
<evidence type="ECO:0000256" key="7">
    <source>
        <dbReference type="ARBA" id="ARBA00023224"/>
    </source>
</evidence>
<keyword evidence="6 8" id="KW-0675">Receptor</keyword>
<keyword evidence="5 8" id="KW-0472">Membrane</keyword>
<dbReference type="EMBL" id="JAACXV010000384">
    <property type="protein sequence ID" value="KAF7278850.1"/>
    <property type="molecule type" value="Genomic_DNA"/>
</dbReference>
<dbReference type="PANTHER" id="PTHR21143">
    <property type="entry name" value="INVERTEBRATE GUSTATORY RECEPTOR"/>
    <property type="match status" value="1"/>
</dbReference>
<evidence type="ECO:0000256" key="1">
    <source>
        <dbReference type="ARBA" id="ARBA00004651"/>
    </source>
</evidence>
<feature type="transmembrane region" description="Helical" evidence="8">
    <location>
        <begin position="46"/>
        <end position="64"/>
    </location>
</feature>
<evidence type="ECO:0000256" key="8">
    <source>
        <dbReference type="RuleBase" id="RU363108"/>
    </source>
</evidence>
<sequence>MSPSKRVVPVKVLPLQEKNGASHRYDDVKNGLFARMLNNNRCAMKVLLAFFVALNLFGYSYAIYGKISHIIPDNLSGVLTFTDYIANALITLGNFISCRALYSYDSFEKELRNTSEKCPIESSKSRSNFTKLLQISFIVFFAFIVIDFYISFITLGPVIFSIYATKTLQCVMFAIVLTVVLGYADIVRLKFADINIELQRFSKECFEGKLILDNEKSICSNKIRLLTVYHGRICDLLDTFNDMFGTLIFFAIITIISNILWSLTVLIHFAVFGTRFGEVNISSWILMTTASSILITLGEAAFEAYIGEAIIQETKKSSVRCYYLLGKLQFGETDTDEDIKVCILTLIRQINVRNPSIKAGGFFVINFRVLGFILSQVSTYSIVATQFLLESRSK</sequence>
<dbReference type="GO" id="GO:0007635">
    <property type="term" value="P:chemosensory behavior"/>
    <property type="evidence" value="ECO:0007669"/>
    <property type="project" value="TreeGrafter"/>
</dbReference>
<dbReference type="Pfam" id="PF08395">
    <property type="entry name" value="7tm_7"/>
    <property type="match status" value="1"/>
</dbReference>
<evidence type="ECO:0000256" key="4">
    <source>
        <dbReference type="ARBA" id="ARBA00022989"/>
    </source>
</evidence>
<gene>
    <name evidence="9" type="ORF">GWI33_007913</name>
</gene>
<evidence type="ECO:0000256" key="3">
    <source>
        <dbReference type="ARBA" id="ARBA00022692"/>
    </source>
</evidence>